<dbReference type="SUPFAM" id="SSF74924">
    <property type="entry name" value="Cap-Gly domain"/>
    <property type="match status" value="1"/>
</dbReference>
<evidence type="ECO:0000256" key="5">
    <source>
        <dbReference type="ARBA" id="ARBA00022614"/>
    </source>
</evidence>
<evidence type="ECO:0000256" key="4">
    <source>
        <dbReference type="ARBA" id="ARBA00022490"/>
    </source>
</evidence>
<dbReference type="InterPro" id="IPR029071">
    <property type="entry name" value="Ubiquitin-like_domsf"/>
</dbReference>
<evidence type="ECO:0000256" key="2">
    <source>
        <dbReference type="ARBA" id="ARBA00006286"/>
    </source>
</evidence>
<evidence type="ECO:0000256" key="7">
    <source>
        <dbReference type="ARBA" id="ARBA00023186"/>
    </source>
</evidence>
<name>A0AAX7T4P4_ASTCA</name>
<keyword evidence="11" id="KW-1185">Reference proteome</keyword>
<dbReference type="SMART" id="SM01052">
    <property type="entry name" value="CAP_GLY"/>
    <property type="match status" value="1"/>
</dbReference>
<dbReference type="AlphaFoldDB" id="A0AAX7T4P4"/>
<evidence type="ECO:0000256" key="1">
    <source>
        <dbReference type="ARBA" id="ARBA00004496"/>
    </source>
</evidence>
<dbReference type="Gene3D" id="3.80.10.10">
    <property type="entry name" value="Ribonuclease Inhibitor"/>
    <property type="match status" value="2"/>
</dbReference>
<sequence length="506" mass="56268">MGVDEAEVPVDAVGKRVSCGGERATVRYFGPVPPTAGLWLGVEWDNPDRGKHDGSHEGVQYFTCRHPTGGSFVRPAKVSFGVDYLTAVRQEYKIDSEEVLSEEISISKKKLKWGNIKDFESLPSVLLSRSDVSWSGADGEIRTTTPNVEWLDLTGTLMSCWEDVATISQQLDRLEGLQLSYNRLRLPPDPSALRHAFSALKVVVLNGCQLTWPQILECAPMWPQLEDLCVEENSITELQRPEGLLQSLKSLSLSSNPLVQDSVLSLSALPRLEQLNLSKTGLSVIQFEDAAPGNDTVSSLTASVWFVVNELAKLPSLVRLSCRGNKLVSRDGNPKTANQMLIAKLGQLVVLNSCEIHADDRRGAELDYIKMFGEEWLKAGGRSQPSPQFICEHPRYQALISKYGAPEEGELRKPEPFALKNQLLKITFVFPDDANRKPLEKKLPASMVVQKVKGLLYRLLKVPAADLRLTYTSPKMVGTEFEIDSDLKTLQFYSIEDGDQVLVRWS</sequence>
<evidence type="ECO:0000256" key="3">
    <source>
        <dbReference type="ARBA" id="ARBA00015004"/>
    </source>
</evidence>
<dbReference type="Ensembl" id="ENSACLT00000077939.1">
    <property type="protein sequence ID" value="ENSACLP00000056561.1"/>
    <property type="gene ID" value="ENSACLG00000026359.2"/>
</dbReference>
<dbReference type="InterPro" id="IPR044079">
    <property type="entry name" value="Ubl_TBCE"/>
</dbReference>
<dbReference type="GeneTree" id="ENSGT00530000063405"/>
<dbReference type="InterPro" id="IPR036859">
    <property type="entry name" value="CAP-Gly_dom_sf"/>
</dbReference>
<dbReference type="InterPro" id="IPR000938">
    <property type="entry name" value="CAP-Gly_domain"/>
</dbReference>
<dbReference type="GO" id="GO:0005737">
    <property type="term" value="C:cytoplasm"/>
    <property type="evidence" value="ECO:0007669"/>
    <property type="project" value="UniProtKB-SubCell"/>
</dbReference>
<feature type="domain" description="CAP-Gly" evidence="9">
    <location>
        <begin position="30"/>
        <end position="74"/>
    </location>
</feature>
<dbReference type="CDD" id="cd17044">
    <property type="entry name" value="Ubl_TBCE"/>
    <property type="match status" value="1"/>
</dbReference>
<dbReference type="InterPro" id="IPR050216">
    <property type="entry name" value="LRR_domain-containing"/>
</dbReference>
<dbReference type="PANTHER" id="PTHR48051">
    <property type="match status" value="1"/>
</dbReference>
<reference evidence="10" key="3">
    <citation type="submission" date="2025-05" db="UniProtKB">
        <authorList>
            <consortium name="Ensembl"/>
        </authorList>
    </citation>
    <scope>IDENTIFICATION</scope>
</reference>
<comment type="subcellular location">
    <subcellularLocation>
        <location evidence="1">Cytoplasm</location>
    </subcellularLocation>
</comment>
<keyword evidence="6" id="KW-0677">Repeat</keyword>
<reference evidence="10" key="1">
    <citation type="submission" date="2018-05" db="EMBL/GenBank/DDBJ databases">
        <authorList>
            <person name="Datahose"/>
        </authorList>
    </citation>
    <scope>NUCLEOTIDE SEQUENCE</scope>
</reference>
<dbReference type="FunFam" id="2.30.30.190:FF:000008">
    <property type="entry name" value="Tubulin-specific chaperone E"/>
    <property type="match status" value="1"/>
</dbReference>
<comment type="similarity">
    <text evidence="2">Belongs to the TBCE family.</text>
</comment>
<dbReference type="Pfam" id="PF01302">
    <property type="entry name" value="CAP_GLY"/>
    <property type="match status" value="1"/>
</dbReference>
<keyword evidence="7" id="KW-0143">Chaperone</keyword>
<keyword evidence="5" id="KW-0433">Leucine-rich repeat</keyword>
<organism evidence="10 11">
    <name type="scientific">Astatotilapia calliptera</name>
    <name type="common">Eastern happy</name>
    <name type="synonym">Chromis callipterus</name>
    <dbReference type="NCBI Taxonomy" id="8154"/>
    <lineage>
        <taxon>Eukaryota</taxon>
        <taxon>Metazoa</taxon>
        <taxon>Chordata</taxon>
        <taxon>Craniata</taxon>
        <taxon>Vertebrata</taxon>
        <taxon>Euteleostomi</taxon>
        <taxon>Actinopterygii</taxon>
        <taxon>Neopterygii</taxon>
        <taxon>Teleostei</taxon>
        <taxon>Neoteleostei</taxon>
        <taxon>Acanthomorphata</taxon>
        <taxon>Ovalentaria</taxon>
        <taxon>Cichlomorphae</taxon>
        <taxon>Cichliformes</taxon>
        <taxon>Cichlidae</taxon>
        <taxon>African cichlids</taxon>
        <taxon>Pseudocrenilabrinae</taxon>
        <taxon>Haplochromini</taxon>
        <taxon>Astatotilapia</taxon>
    </lineage>
</organism>
<dbReference type="Gene3D" id="2.30.30.190">
    <property type="entry name" value="CAP Gly-rich-like domain"/>
    <property type="match status" value="1"/>
</dbReference>
<dbReference type="Gene3D" id="3.10.20.90">
    <property type="entry name" value="Phosphatidylinositol 3-kinase Catalytic Subunit, Chain A, domain 1"/>
    <property type="match status" value="1"/>
</dbReference>
<evidence type="ECO:0000256" key="8">
    <source>
        <dbReference type="ARBA" id="ARBA00030180"/>
    </source>
</evidence>
<evidence type="ECO:0000313" key="10">
    <source>
        <dbReference type="Ensembl" id="ENSACLP00000049251.1"/>
    </source>
</evidence>
<dbReference type="SUPFAM" id="SSF54236">
    <property type="entry name" value="Ubiquitin-like"/>
    <property type="match status" value="1"/>
</dbReference>
<evidence type="ECO:0000313" key="11">
    <source>
        <dbReference type="Proteomes" id="UP000265100"/>
    </source>
</evidence>
<keyword evidence="4" id="KW-0963">Cytoplasm</keyword>
<dbReference type="PANTHER" id="PTHR48051:SF1">
    <property type="entry name" value="RAS SUPPRESSOR PROTEIN 1"/>
    <property type="match status" value="1"/>
</dbReference>
<dbReference type="PROSITE" id="PS50245">
    <property type="entry name" value="CAP_GLY_2"/>
    <property type="match status" value="1"/>
</dbReference>
<dbReference type="Ensembl" id="ENSACLT00000080670.1">
    <property type="protein sequence ID" value="ENSACLP00000049251.1"/>
    <property type="gene ID" value="ENSACLG00000018483.2"/>
</dbReference>
<dbReference type="PROSITE" id="PS00845">
    <property type="entry name" value="CAP_GLY_1"/>
    <property type="match status" value="1"/>
</dbReference>
<reference evidence="10" key="2">
    <citation type="submission" date="2023-03" db="EMBL/GenBank/DDBJ databases">
        <authorList>
            <consortium name="Wellcome Sanger Institute Data Sharing"/>
        </authorList>
    </citation>
    <scope>NUCLEOTIDE SEQUENCE [LARGE SCALE GENOMIC DNA]</scope>
</reference>
<accession>A0AAX7T4P4</accession>
<dbReference type="Proteomes" id="UP000265100">
    <property type="component" value="Chromosome 6"/>
</dbReference>
<evidence type="ECO:0000259" key="9">
    <source>
        <dbReference type="PROSITE" id="PS50245"/>
    </source>
</evidence>
<evidence type="ECO:0000256" key="6">
    <source>
        <dbReference type="ARBA" id="ARBA00022737"/>
    </source>
</evidence>
<dbReference type="SUPFAM" id="SSF52058">
    <property type="entry name" value="L domain-like"/>
    <property type="match status" value="1"/>
</dbReference>
<dbReference type="Pfam" id="PF14560">
    <property type="entry name" value="Ubiquitin_2"/>
    <property type="match status" value="1"/>
</dbReference>
<protein>
    <recommendedName>
        <fullName evidence="3">Tubulin-specific chaperone E</fullName>
    </recommendedName>
    <alternativeName>
        <fullName evidence="8">Tubulin-folding cofactor E</fullName>
    </alternativeName>
</protein>
<dbReference type="InterPro" id="IPR032675">
    <property type="entry name" value="LRR_dom_sf"/>
</dbReference>
<dbReference type="InterPro" id="IPR000626">
    <property type="entry name" value="Ubiquitin-like_dom"/>
</dbReference>
<proteinExistence type="inferred from homology"/>